<feature type="transmembrane region" description="Helical" evidence="7">
    <location>
        <begin position="100"/>
        <end position="118"/>
    </location>
</feature>
<sequence length="570" mass="60642">MAQAAAYEFKPHERPTLPGSPANPDHPKARRIAYFGIGVLIGLAGGLGSALVAVNLPFAQGTLGLGPDEATWLTAAYLMTNTSANLVLVKYRQQFGLQPFIRWMLGIYVVATIFHLFVHGFWSAIAVRAAGGLAGSALSSLTVLYLMQAMPATKRLAGLMIGISVPQIATPLARALSPSLLLSGDWHMLYWFELGLGLSCLAAIVALPLPPSERVKAFEKGDIISVLLLVPGMAMLIAVLSQGRIEWWTSRPWMGYALAGGLVMVTTAFVFEHFRKSPLINTRWLGTREMLRLMSIAAAVRILLSEQAFGSVGLLTAVGMTNEQMVGLNLIIIAASIAGLVTALVTLNPANVTRPITISLVLIAIGAFLDADATNLTRPENFYLSQALIGFASVLFLSQAMVIGLARTLLAGPRNFVSFIVLFSMSQSLGGLVGGALLGTFQTVREKMHSAEIVQGIVMTDPQVAARIAAGGRLVARTIGDPVLRSAEGAAILSQQATREANILAFNDVFLLLGILAVCAVAWSILIRWRIVRSGEESPLVRLQRMQQAAAAAATSPSPAADPTPSRTSE</sequence>
<comment type="subcellular location">
    <subcellularLocation>
        <location evidence="1">Endomembrane system</location>
        <topology evidence="1">Multi-pass membrane protein</topology>
    </subcellularLocation>
</comment>
<dbReference type="Gene3D" id="1.20.1250.20">
    <property type="entry name" value="MFS general substrate transporter like domains"/>
    <property type="match status" value="1"/>
</dbReference>
<feature type="transmembrane region" description="Helical" evidence="7">
    <location>
        <begin position="509"/>
        <end position="527"/>
    </location>
</feature>
<dbReference type="EMBL" id="JABBGM010000011">
    <property type="protein sequence ID" value="NML95626.1"/>
    <property type="molecule type" value="Genomic_DNA"/>
</dbReference>
<evidence type="ECO:0000256" key="2">
    <source>
        <dbReference type="ARBA" id="ARBA00022448"/>
    </source>
</evidence>
<organism evidence="9 10">
    <name type="scientific">Novosphingobium olei</name>
    <dbReference type="NCBI Taxonomy" id="2728851"/>
    <lineage>
        <taxon>Bacteria</taxon>
        <taxon>Pseudomonadati</taxon>
        <taxon>Pseudomonadota</taxon>
        <taxon>Alphaproteobacteria</taxon>
        <taxon>Sphingomonadales</taxon>
        <taxon>Sphingomonadaceae</taxon>
        <taxon>Novosphingobium</taxon>
    </lineage>
</organism>
<reference evidence="9 10" key="1">
    <citation type="submission" date="2020-04" db="EMBL/GenBank/DDBJ databases">
        <title>Novosphingobium sp. TW-4 isolated from soil.</title>
        <authorList>
            <person name="Dahal R.H."/>
            <person name="Chaudhary D.K."/>
        </authorList>
    </citation>
    <scope>NUCLEOTIDE SEQUENCE [LARGE SCALE GENOMIC DNA]</scope>
    <source>
        <strain evidence="9 10">TW-4</strain>
    </source>
</reference>
<feature type="transmembrane region" description="Helical" evidence="7">
    <location>
        <begin position="188"/>
        <end position="209"/>
    </location>
</feature>
<keyword evidence="10" id="KW-1185">Reference proteome</keyword>
<feature type="transmembrane region" description="Helical" evidence="7">
    <location>
        <begin position="253"/>
        <end position="272"/>
    </location>
</feature>
<dbReference type="SUPFAM" id="SSF103473">
    <property type="entry name" value="MFS general substrate transporter"/>
    <property type="match status" value="1"/>
</dbReference>
<feature type="transmembrane region" description="Helical" evidence="7">
    <location>
        <begin position="70"/>
        <end position="88"/>
    </location>
</feature>
<feature type="domain" description="Major facilitator superfamily (MFS) profile" evidence="8">
    <location>
        <begin position="34"/>
        <end position="532"/>
    </location>
</feature>
<dbReference type="GO" id="GO:0005886">
    <property type="term" value="C:plasma membrane"/>
    <property type="evidence" value="ECO:0007669"/>
    <property type="project" value="TreeGrafter"/>
</dbReference>
<evidence type="ECO:0000313" key="9">
    <source>
        <dbReference type="EMBL" id="NML95626.1"/>
    </source>
</evidence>
<evidence type="ECO:0000256" key="5">
    <source>
        <dbReference type="ARBA" id="ARBA00023136"/>
    </source>
</evidence>
<feature type="transmembrane region" description="Helical" evidence="7">
    <location>
        <begin position="124"/>
        <end position="147"/>
    </location>
</feature>
<feature type="transmembrane region" description="Helical" evidence="7">
    <location>
        <begin position="156"/>
        <end position="176"/>
    </location>
</feature>
<dbReference type="GO" id="GO:0022857">
    <property type="term" value="F:transmembrane transporter activity"/>
    <property type="evidence" value="ECO:0007669"/>
    <property type="project" value="InterPro"/>
</dbReference>
<evidence type="ECO:0000256" key="1">
    <source>
        <dbReference type="ARBA" id="ARBA00004127"/>
    </source>
</evidence>
<dbReference type="Pfam" id="PF07690">
    <property type="entry name" value="MFS_1"/>
    <property type="match status" value="1"/>
</dbReference>
<dbReference type="Proteomes" id="UP000583556">
    <property type="component" value="Unassembled WGS sequence"/>
</dbReference>
<name>A0A7Y0BTI4_9SPHN</name>
<feature type="transmembrane region" description="Helical" evidence="7">
    <location>
        <begin position="32"/>
        <end position="58"/>
    </location>
</feature>
<dbReference type="PANTHER" id="PTHR23501">
    <property type="entry name" value="MAJOR FACILITATOR SUPERFAMILY"/>
    <property type="match status" value="1"/>
</dbReference>
<comment type="caution">
    <text evidence="9">The sequence shown here is derived from an EMBL/GenBank/DDBJ whole genome shotgun (WGS) entry which is preliminary data.</text>
</comment>
<dbReference type="PANTHER" id="PTHR23501:SF191">
    <property type="entry name" value="VACUOLAR BASIC AMINO ACID TRANSPORTER 4"/>
    <property type="match status" value="1"/>
</dbReference>
<evidence type="ECO:0000256" key="4">
    <source>
        <dbReference type="ARBA" id="ARBA00022989"/>
    </source>
</evidence>
<dbReference type="AlphaFoldDB" id="A0A7Y0BTI4"/>
<evidence type="ECO:0000259" key="8">
    <source>
        <dbReference type="PROSITE" id="PS50850"/>
    </source>
</evidence>
<protein>
    <submittedName>
        <fullName evidence="9">MFS transporter</fullName>
    </submittedName>
</protein>
<accession>A0A7Y0BTI4</accession>
<dbReference type="InterPro" id="IPR020846">
    <property type="entry name" value="MFS_dom"/>
</dbReference>
<dbReference type="PROSITE" id="PS50850">
    <property type="entry name" value="MFS"/>
    <property type="match status" value="1"/>
</dbReference>
<gene>
    <name evidence="9" type="ORF">HHL27_18285</name>
</gene>
<feature type="transmembrane region" description="Helical" evidence="7">
    <location>
        <begin position="326"/>
        <end position="345"/>
    </location>
</feature>
<evidence type="ECO:0000256" key="3">
    <source>
        <dbReference type="ARBA" id="ARBA00022692"/>
    </source>
</evidence>
<feature type="transmembrane region" description="Helical" evidence="7">
    <location>
        <begin position="352"/>
        <end position="371"/>
    </location>
</feature>
<feature type="transmembrane region" description="Helical" evidence="7">
    <location>
        <begin position="221"/>
        <end position="241"/>
    </location>
</feature>
<evidence type="ECO:0000313" key="10">
    <source>
        <dbReference type="Proteomes" id="UP000583556"/>
    </source>
</evidence>
<dbReference type="GO" id="GO:0012505">
    <property type="term" value="C:endomembrane system"/>
    <property type="evidence" value="ECO:0007669"/>
    <property type="project" value="UniProtKB-SubCell"/>
</dbReference>
<dbReference type="InterPro" id="IPR011701">
    <property type="entry name" value="MFS"/>
</dbReference>
<keyword evidence="5 7" id="KW-0472">Membrane</keyword>
<feature type="region of interest" description="Disordered" evidence="6">
    <location>
        <begin position="551"/>
        <end position="570"/>
    </location>
</feature>
<feature type="transmembrane region" description="Helical" evidence="7">
    <location>
        <begin position="383"/>
        <end position="404"/>
    </location>
</feature>
<keyword evidence="3 7" id="KW-0812">Transmembrane</keyword>
<evidence type="ECO:0000256" key="6">
    <source>
        <dbReference type="SAM" id="MobiDB-lite"/>
    </source>
</evidence>
<proteinExistence type="predicted"/>
<dbReference type="RefSeq" id="WP_169494832.1">
    <property type="nucleotide sequence ID" value="NZ_JABBGM010000011.1"/>
</dbReference>
<feature type="transmembrane region" description="Helical" evidence="7">
    <location>
        <begin position="416"/>
        <end position="438"/>
    </location>
</feature>
<evidence type="ECO:0000256" key="7">
    <source>
        <dbReference type="SAM" id="Phobius"/>
    </source>
</evidence>
<dbReference type="InterPro" id="IPR036259">
    <property type="entry name" value="MFS_trans_sf"/>
</dbReference>
<keyword evidence="4 7" id="KW-1133">Transmembrane helix</keyword>
<keyword evidence="2" id="KW-0813">Transport</keyword>